<protein>
    <submittedName>
        <fullName evidence="1">Uncharacterized protein</fullName>
    </submittedName>
</protein>
<dbReference type="AlphaFoldDB" id="A0A0A8YR55"/>
<organism evidence="1">
    <name type="scientific">Arundo donax</name>
    <name type="common">Giant reed</name>
    <name type="synonym">Donax arundinaceus</name>
    <dbReference type="NCBI Taxonomy" id="35708"/>
    <lineage>
        <taxon>Eukaryota</taxon>
        <taxon>Viridiplantae</taxon>
        <taxon>Streptophyta</taxon>
        <taxon>Embryophyta</taxon>
        <taxon>Tracheophyta</taxon>
        <taxon>Spermatophyta</taxon>
        <taxon>Magnoliopsida</taxon>
        <taxon>Liliopsida</taxon>
        <taxon>Poales</taxon>
        <taxon>Poaceae</taxon>
        <taxon>PACMAD clade</taxon>
        <taxon>Arundinoideae</taxon>
        <taxon>Arundineae</taxon>
        <taxon>Arundo</taxon>
    </lineage>
</organism>
<evidence type="ECO:0000313" key="1">
    <source>
        <dbReference type="EMBL" id="JAD28911.1"/>
    </source>
</evidence>
<dbReference type="EMBL" id="GBRH01268984">
    <property type="protein sequence ID" value="JAD28911.1"/>
    <property type="molecule type" value="Transcribed_RNA"/>
</dbReference>
<reference evidence="1" key="1">
    <citation type="submission" date="2014-09" db="EMBL/GenBank/DDBJ databases">
        <authorList>
            <person name="Magalhaes I.L.F."/>
            <person name="Oliveira U."/>
            <person name="Santos F.R."/>
            <person name="Vidigal T.H.D.A."/>
            <person name="Brescovit A.D."/>
            <person name="Santos A.J."/>
        </authorList>
    </citation>
    <scope>NUCLEOTIDE SEQUENCE</scope>
    <source>
        <tissue evidence="1">Shoot tissue taken approximately 20 cm above the soil surface</tissue>
    </source>
</reference>
<accession>A0A0A8YR55</accession>
<sequence length="32" mass="3769">MTSLLKCLTNLRLQAFLISVLTLYRKDYYSSN</sequence>
<proteinExistence type="predicted"/>
<reference evidence="1" key="2">
    <citation type="journal article" date="2015" name="Data Brief">
        <title>Shoot transcriptome of the giant reed, Arundo donax.</title>
        <authorList>
            <person name="Barrero R.A."/>
            <person name="Guerrero F.D."/>
            <person name="Moolhuijzen P."/>
            <person name="Goolsby J.A."/>
            <person name="Tidwell J."/>
            <person name="Bellgard S.E."/>
            <person name="Bellgard M.I."/>
        </authorList>
    </citation>
    <scope>NUCLEOTIDE SEQUENCE</scope>
    <source>
        <tissue evidence="1">Shoot tissue taken approximately 20 cm above the soil surface</tissue>
    </source>
</reference>
<name>A0A0A8YR55_ARUDO</name>